<dbReference type="Gene3D" id="1.10.287.130">
    <property type="match status" value="1"/>
</dbReference>
<sequence>MTSRVFRVMLLQLGVFATAWVVLADVEAASRVPAMWPAVGLVAGFHLTSPSTWRRWLMAGSGALLVLAFLAQDYPPALAVGFSASSIAAAHVVRRLLTRRTGRATLLDKGDVSTMIGATALGSSVAGLGYGATCALTGTGDPLLGALSAFGGHTASMMVLLPLFVRAPKFQPLAGVQERLVQSVILVATTVVVFVLADAPPIIFVVMPMFAWLAFRGTLREATLLLTVVGVIGTGLTAAHIGPIWDITTRYDLPPELAAGVLQLFLIDSGLILLPLAVMATQQRMSAANAARERETRERLVAQATGTAVITTDLEGRVTLFNPGAETMLGRPAADVLGSLLDTLLSPEELDRHASDLRALPSFAAICRASLESGDTDRLWGFRRGDGEVRSMRMTLSAIPDDDGGVLGFLATAEDVTEREAAHDALVLTLQHERDAAERLRETDRVKADFLATVSHELRTPITNIIGYSEVLEDGGAGELTQRQLDVLGRVDRNSRRLLLLVEDLLTLSQIEASELDIKLRPTDLRSTVEGALALLAPVLATRSLEVSTSVPEEALVGQVDPDQLQRALLNLLTNAVKFTPDGGTIEVRLSHRPPGNEIVVSDTGMGIPEAEQGQLFRRFFRSSTATEQAIQGAGLGLSIVHAIITQHQGRIEVTSAEGEGTTFTVVLPVTAPERPDHPKSPEPSAEPSARSASPA</sequence>
<dbReference type="PANTHER" id="PTHR43711:SF26">
    <property type="entry name" value="SENSOR HISTIDINE KINASE RCSC"/>
    <property type="match status" value="1"/>
</dbReference>
<evidence type="ECO:0000256" key="3">
    <source>
        <dbReference type="ARBA" id="ARBA00012438"/>
    </source>
</evidence>
<dbReference type="InterPro" id="IPR000014">
    <property type="entry name" value="PAS"/>
</dbReference>
<dbReference type="PANTHER" id="PTHR43711">
    <property type="entry name" value="TWO-COMPONENT HISTIDINE KINASE"/>
    <property type="match status" value="1"/>
</dbReference>
<dbReference type="NCBIfam" id="TIGR00229">
    <property type="entry name" value="sensory_box"/>
    <property type="match status" value="1"/>
</dbReference>
<evidence type="ECO:0000313" key="13">
    <source>
        <dbReference type="EMBL" id="GAA2737606.1"/>
    </source>
</evidence>
<dbReference type="InterPro" id="IPR005467">
    <property type="entry name" value="His_kinase_dom"/>
</dbReference>
<dbReference type="Pfam" id="PF02518">
    <property type="entry name" value="HATPase_c"/>
    <property type="match status" value="1"/>
</dbReference>
<dbReference type="SUPFAM" id="SSF47384">
    <property type="entry name" value="Homodimeric domain of signal transducing histidine kinase"/>
    <property type="match status" value="1"/>
</dbReference>
<dbReference type="InterPro" id="IPR036097">
    <property type="entry name" value="HisK_dim/P_sf"/>
</dbReference>
<feature type="transmembrane region" description="Helical" evidence="9">
    <location>
        <begin position="114"/>
        <end position="136"/>
    </location>
</feature>
<dbReference type="InterPro" id="IPR050736">
    <property type="entry name" value="Sensor_HK_Regulatory"/>
</dbReference>
<dbReference type="SMART" id="SM00086">
    <property type="entry name" value="PAC"/>
    <property type="match status" value="1"/>
</dbReference>
<dbReference type="InterPro" id="IPR001610">
    <property type="entry name" value="PAC"/>
</dbReference>
<comment type="caution">
    <text evidence="13">The sequence shown here is derived from an EMBL/GenBank/DDBJ whole genome shotgun (WGS) entry which is preliminary data.</text>
</comment>
<feature type="domain" description="PAC" evidence="12">
    <location>
        <begin position="376"/>
        <end position="428"/>
    </location>
</feature>
<feature type="compositionally biased region" description="Low complexity" evidence="8">
    <location>
        <begin position="683"/>
        <end position="696"/>
    </location>
</feature>
<evidence type="ECO:0000313" key="14">
    <source>
        <dbReference type="Proteomes" id="UP001501326"/>
    </source>
</evidence>
<dbReference type="Pfam" id="PF00512">
    <property type="entry name" value="HisKA"/>
    <property type="match status" value="1"/>
</dbReference>
<feature type="transmembrane region" description="Helical" evidence="9">
    <location>
        <begin position="143"/>
        <end position="165"/>
    </location>
</feature>
<dbReference type="PROSITE" id="PS50112">
    <property type="entry name" value="PAS"/>
    <property type="match status" value="1"/>
</dbReference>
<evidence type="ECO:0000256" key="9">
    <source>
        <dbReference type="SAM" id="Phobius"/>
    </source>
</evidence>
<feature type="transmembrane region" description="Helical" evidence="9">
    <location>
        <begin position="257"/>
        <end position="278"/>
    </location>
</feature>
<dbReference type="InterPro" id="IPR003661">
    <property type="entry name" value="HisK_dim/P_dom"/>
</dbReference>
<feature type="domain" description="PAS" evidence="11">
    <location>
        <begin position="294"/>
        <end position="349"/>
    </location>
</feature>
<evidence type="ECO:0000256" key="1">
    <source>
        <dbReference type="ARBA" id="ARBA00000085"/>
    </source>
</evidence>
<dbReference type="SMART" id="SM00091">
    <property type="entry name" value="PAS"/>
    <property type="match status" value="1"/>
</dbReference>
<gene>
    <name evidence="13" type="ORF">GCM10009867_25450</name>
</gene>
<keyword evidence="5" id="KW-0808">Transferase</keyword>
<keyword evidence="9" id="KW-1133">Transmembrane helix</keyword>
<dbReference type="EMBL" id="BAAARN010000003">
    <property type="protein sequence ID" value="GAA2737606.1"/>
    <property type="molecule type" value="Genomic_DNA"/>
</dbReference>
<keyword evidence="6" id="KW-0418">Kinase</keyword>
<dbReference type="CDD" id="cd00082">
    <property type="entry name" value="HisKA"/>
    <property type="match status" value="1"/>
</dbReference>
<reference evidence="13 14" key="1">
    <citation type="journal article" date="2019" name="Int. J. Syst. Evol. Microbiol.">
        <title>The Global Catalogue of Microorganisms (GCM) 10K type strain sequencing project: providing services to taxonomists for standard genome sequencing and annotation.</title>
        <authorList>
            <consortium name="The Broad Institute Genomics Platform"/>
            <consortium name="The Broad Institute Genome Sequencing Center for Infectious Disease"/>
            <person name="Wu L."/>
            <person name="Ma J."/>
        </authorList>
    </citation>
    <scope>NUCLEOTIDE SEQUENCE [LARGE SCALE GENOMIC DNA]</scope>
    <source>
        <strain evidence="13 14">JCM 16378</strain>
    </source>
</reference>
<dbReference type="InterPro" id="IPR000700">
    <property type="entry name" value="PAS-assoc_C"/>
</dbReference>
<keyword evidence="7" id="KW-0902">Two-component regulatory system</keyword>
<dbReference type="InterPro" id="IPR004358">
    <property type="entry name" value="Sig_transdc_His_kin-like_C"/>
</dbReference>
<evidence type="ECO:0000256" key="5">
    <source>
        <dbReference type="ARBA" id="ARBA00022679"/>
    </source>
</evidence>
<dbReference type="Gene3D" id="3.30.450.20">
    <property type="entry name" value="PAS domain"/>
    <property type="match status" value="1"/>
</dbReference>
<dbReference type="SUPFAM" id="SSF55785">
    <property type="entry name" value="PYP-like sensor domain (PAS domain)"/>
    <property type="match status" value="1"/>
</dbReference>
<feature type="transmembrane region" description="Helical" evidence="9">
    <location>
        <begin position="77"/>
        <end position="94"/>
    </location>
</feature>
<keyword evidence="14" id="KW-1185">Reference proteome</keyword>
<organism evidence="13 14">
    <name type="scientific">Pedococcus aerophilus</name>
    <dbReference type="NCBI Taxonomy" id="436356"/>
    <lineage>
        <taxon>Bacteria</taxon>
        <taxon>Bacillati</taxon>
        <taxon>Actinomycetota</taxon>
        <taxon>Actinomycetes</taxon>
        <taxon>Micrococcales</taxon>
        <taxon>Intrasporangiaceae</taxon>
        <taxon>Pedococcus</taxon>
    </lineage>
</organism>
<dbReference type="Proteomes" id="UP001501326">
    <property type="component" value="Unassembled WGS sequence"/>
</dbReference>
<comment type="catalytic activity">
    <reaction evidence="1">
        <text>ATP + protein L-histidine = ADP + protein N-phospho-L-histidine.</text>
        <dbReference type="EC" id="2.7.13.3"/>
    </reaction>
</comment>
<evidence type="ECO:0000256" key="2">
    <source>
        <dbReference type="ARBA" id="ARBA00004236"/>
    </source>
</evidence>
<dbReference type="InterPro" id="IPR013656">
    <property type="entry name" value="PAS_4"/>
</dbReference>
<dbReference type="Pfam" id="PF08448">
    <property type="entry name" value="PAS_4"/>
    <property type="match status" value="1"/>
</dbReference>
<evidence type="ECO:0000256" key="7">
    <source>
        <dbReference type="ARBA" id="ARBA00023012"/>
    </source>
</evidence>
<evidence type="ECO:0000256" key="8">
    <source>
        <dbReference type="SAM" id="MobiDB-lite"/>
    </source>
</evidence>
<dbReference type="InterPro" id="IPR003594">
    <property type="entry name" value="HATPase_dom"/>
</dbReference>
<dbReference type="EC" id="2.7.13.3" evidence="3"/>
<keyword evidence="4" id="KW-0597">Phosphoprotein</keyword>
<accession>A0ABN3URU8</accession>
<comment type="subcellular location">
    <subcellularLocation>
        <location evidence="2">Cell membrane</location>
    </subcellularLocation>
</comment>
<evidence type="ECO:0000259" key="10">
    <source>
        <dbReference type="PROSITE" id="PS50109"/>
    </source>
</evidence>
<dbReference type="InterPro" id="IPR035965">
    <property type="entry name" value="PAS-like_dom_sf"/>
</dbReference>
<dbReference type="SMART" id="SM00388">
    <property type="entry name" value="HisKA"/>
    <property type="match status" value="1"/>
</dbReference>
<dbReference type="PRINTS" id="PR00344">
    <property type="entry name" value="BCTRLSENSOR"/>
</dbReference>
<feature type="region of interest" description="Disordered" evidence="8">
    <location>
        <begin position="670"/>
        <end position="696"/>
    </location>
</feature>
<dbReference type="CDD" id="cd00130">
    <property type="entry name" value="PAS"/>
    <property type="match status" value="1"/>
</dbReference>
<dbReference type="PROSITE" id="PS50109">
    <property type="entry name" value="HIS_KIN"/>
    <property type="match status" value="1"/>
</dbReference>
<protein>
    <recommendedName>
        <fullName evidence="3">histidine kinase</fullName>
        <ecNumber evidence="3">2.7.13.3</ecNumber>
    </recommendedName>
</protein>
<keyword evidence="9" id="KW-0472">Membrane</keyword>
<dbReference type="RefSeq" id="WP_344193967.1">
    <property type="nucleotide sequence ID" value="NZ_BAAARN010000003.1"/>
</dbReference>
<proteinExistence type="predicted"/>
<dbReference type="SUPFAM" id="SSF55874">
    <property type="entry name" value="ATPase domain of HSP90 chaperone/DNA topoisomerase II/histidine kinase"/>
    <property type="match status" value="1"/>
</dbReference>
<evidence type="ECO:0000256" key="4">
    <source>
        <dbReference type="ARBA" id="ARBA00022553"/>
    </source>
</evidence>
<dbReference type="InterPro" id="IPR036890">
    <property type="entry name" value="HATPase_C_sf"/>
</dbReference>
<evidence type="ECO:0000259" key="11">
    <source>
        <dbReference type="PROSITE" id="PS50112"/>
    </source>
</evidence>
<feature type="transmembrane region" description="Helical" evidence="9">
    <location>
        <begin position="222"/>
        <end position="245"/>
    </location>
</feature>
<dbReference type="PROSITE" id="PS50113">
    <property type="entry name" value="PAC"/>
    <property type="match status" value="1"/>
</dbReference>
<feature type="transmembrane region" description="Helical" evidence="9">
    <location>
        <begin position="185"/>
        <end position="215"/>
    </location>
</feature>
<dbReference type="SMART" id="SM00387">
    <property type="entry name" value="HATPase_c"/>
    <property type="match status" value="1"/>
</dbReference>
<evidence type="ECO:0000256" key="6">
    <source>
        <dbReference type="ARBA" id="ARBA00022777"/>
    </source>
</evidence>
<name>A0ABN3URU8_9MICO</name>
<feature type="domain" description="Histidine kinase" evidence="10">
    <location>
        <begin position="453"/>
        <end position="672"/>
    </location>
</feature>
<evidence type="ECO:0000259" key="12">
    <source>
        <dbReference type="PROSITE" id="PS50113"/>
    </source>
</evidence>
<dbReference type="Gene3D" id="3.30.565.10">
    <property type="entry name" value="Histidine kinase-like ATPase, C-terminal domain"/>
    <property type="match status" value="1"/>
</dbReference>
<keyword evidence="9" id="KW-0812">Transmembrane</keyword>